<feature type="signal peptide" evidence="1">
    <location>
        <begin position="1"/>
        <end position="22"/>
    </location>
</feature>
<evidence type="ECO:0000313" key="4">
    <source>
        <dbReference type="Proteomes" id="UP000320643"/>
    </source>
</evidence>
<dbReference type="PROSITE" id="PS00018">
    <property type="entry name" value="EF_HAND_1"/>
    <property type="match status" value="1"/>
</dbReference>
<dbReference type="InterPro" id="IPR011992">
    <property type="entry name" value="EF-hand-dom_pair"/>
</dbReference>
<dbReference type="EMBL" id="VJVZ01000014">
    <property type="protein sequence ID" value="TRW22179.1"/>
    <property type="molecule type" value="Genomic_DNA"/>
</dbReference>
<proteinExistence type="predicted"/>
<dbReference type="AlphaFoldDB" id="A0A552UVE7"/>
<keyword evidence="1" id="KW-0732">Signal</keyword>
<dbReference type="Gene3D" id="1.10.238.10">
    <property type="entry name" value="EF-hand"/>
    <property type="match status" value="1"/>
</dbReference>
<reference evidence="3 4" key="1">
    <citation type="submission" date="2019-07" db="EMBL/GenBank/DDBJ databases">
        <title>Flavobacterium sp. nov., isolated from glacier ice.</title>
        <authorList>
            <person name="Liu Q."/>
            <person name="Xin Y.-H."/>
        </authorList>
    </citation>
    <scope>NUCLEOTIDE SEQUENCE [LARGE SCALE GENOMIC DNA]</scope>
    <source>
        <strain evidence="3 4">ZT4R6</strain>
    </source>
</reference>
<dbReference type="Proteomes" id="UP000320643">
    <property type="component" value="Unassembled WGS sequence"/>
</dbReference>
<keyword evidence="4" id="KW-1185">Reference proteome</keyword>
<dbReference type="PROSITE" id="PS50222">
    <property type="entry name" value="EF_HAND_2"/>
    <property type="match status" value="1"/>
</dbReference>
<name>A0A552UVE7_9FLAO</name>
<dbReference type="InterPro" id="IPR018247">
    <property type="entry name" value="EF_Hand_1_Ca_BS"/>
</dbReference>
<evidence type="ECO:0000313" key="3">
    <source>
        <dbReference type="EMBL" id="TRW22179.1"/>
    </source>
</evidence>
<protein>
    <recommendedName>
        <fullName evidence="2">EF-hand domain-containing protein</fullName>
    </recommendedName>
</protein>
<dbReference type="RefSeq" id="WP_143374916.1">
    <property type="nucleotide sequence ID" value="NZ_VJVZ01000014.1"/>
</dbReference>
<dbReference type="GO" id="GO:0005509">
    <property type="term" value="F:calcium ion binding"/>
    <property type="evidence" value="ECO:0007669"/>
    <property type="project" value="InterPro"/>
</dbReference>
<evidence type="ECO:0000256" key="1">
    <source>
        <dbReference type="SAM" id="SignalP"/>
    </source>
</evidence>
<comment type="caution">
    <text evidence="3">The sequence shown here is derived from an EMBL/GenBank/DDBJ whole genome shotgun (WGS) entry which is preliminary data.</text>
</comment>
<dbReference type="InterPro" id="IPR002048">
    <property type="entry name" value="EF_hand_dom"/>
</dbReference>
<accession>A0A552UVE7</accession>
<feature type="chain" id="PRO_5022236443" description="EF-hand domain-containing protein" evidence="1">
    <location>
        <begin position="23"/>
        <end position="98"/>
    </location>
</feature>
<gene>
    <name evidence="3" type="ORF">FMM05_18500</name>
</gene>
<dbReference type="Pfam" id="PF13202">
    <property type="entry name" value="EF-hand_5"/>
    <property type="match status" value="2"/>
</dbReference>
<dbReference type="OrthoDB" id="1376844at2"/>
<sequence length="98" mass="10876">MKTKWLAAIMLVVLFATTGANAQEKVTKGKPDHVKMFDTLDADKDGKLSKAEVDKSDKGKLKENFTAIDANKDSFIDKAELKAYKKEKKAEKAATKQK</sequence>
<feature type="domain" description="EF-hand" evidence="2">
    <location>
        <begin position="28"/>
        <end position="63"/>
    </location>
</feature>
<dbReference type="SUPFAM" id="SSF47473">
    <property type="entry name" value="EF-hand"/>
    <property type="match status" value="1"/>
</dbReference>
<evidence type="ECO:0000259" key="2">
    <source>
        <dbReference type="PROSITE" id="PS50222"/>
    </source>
</evidence>
<organism evidence="3 4">
    <name type="scientific">Flavobacterium zepuense</name>
    <dbReference type="NCBI Taxonomy" id="2593302"/>
    <lineage>
        <taxon>Bacteria</taxon>
        <taxon>Pseudomonadati</taxon>
        <taxon>Bacteroidota</taxon>
        <taxon>Flavobacteriia</taxon>
        <taxon>Flavobacteriales</taxon>
        <taxon>Flavobacteriaceae</taxon>
        <taxon>Flavobacterium</taxon>
    </lineage>
</organism>